<accession>A0A857CD36</accession>
<feature type="domain" description="SnoaL-like" evidence="1">
    <location>
        <begin position="4"/>
        <end position="114"/>
    </location>
</feature>
<dbReference type="Pfam" id="PF12680">
    <property type="entry name" value="SnoaL_2"/>
    <property type="match status" value="1"/>
</dbReference>
<dbReference type="InterPro" id="IPR037401">
    <property type="entry name" value="SnoaL-like"/>
</dbReference>
<dbReference type="AlphaFoldDB" id="A0A857CD36"/>
<dbReference type="InterPro" id="IPR032710">
    <property type="entry name" value="NTF2-like_dom_sf"/>
</dbReference>
<dbReference type="Gene3D" id="3.10.450.50">
    <property type="match status" value="1"/>
</dbReference>
<dbReference type="Proteomes" id="UP000435648">
    <property type="component" value="Chromosome"/>
</dbReference>
<reference evidence="2 3" key="1">
    <citation type="submission" date="2019-12" db="EMBL/GenBank/DDBJ databases">
        <title>The genome of Stappia indica PHM037.</title>
        <authorList>
            <person name="Kacar D."/>
            <person name="Galan B."/>
            <person name="Canedo L."/>
            <person name="Rodriguez P."/>
            <person name="de la Calle F."/>
            <person name="Garcia J.L."/>
        </authorList>
    </citation>
    <scope>NUCLEOTIDE SEQUENCE [LARGE SCALE GENOMIC DNA]</scope>
    <source>
        <strain evidence="2 3">PHM037</strain>
    </source>
</reference>
<sequence length="136" mass="15019">MSVIEAFFSALTSGDVEKVLPFIAADATIVGVRATSDPRLPIYGTYHGQEGMRAFLGELRAAFETEAFEVEDFLESPKLGFASGHFRHRVRHTGRLFVSTWALRAKLCDGKIEHYLFFEDTARLEAAFGVSTAEAA</sequence>
<dbReference type="KEGG" id="siw:GH266_21075"/>
<evidence type="ECO:0000259" key="1">
    <source>
        <dbReference type="Pfam" id="PF12680"/>
    </source>
</evidence>
<dbReference type="RefSeq" id="WP_158195586.1">
    <property type="nucleotide sequence ID" value="NZ_CP046908.1"/>
</dbReference>
<protein>
    <recommendedName>
        <fullName evidence="1">SnoaL-like domain-containing protein</fullName>
    </recommendedName>
</protein>
<evidence type="ECO:0000313" key="2">
    <source>
        <dbReference type="EMBL" id="QGZ36765.1"/>
    </source>
</evidence>
<organism evidence="2 3">
    <name type="scientific">Stappia indica</name>
    <dbReference type="NCBI Taxonomy" id="538381"/>
    <lineage>
        <taxon>Bacteria</taxon>
        <taxon>Pseudomonadati</taxon>
        <taxon>Pseudomonadota</taxon>
        <taxon>Alphaproteobacteria</taxon>
        <taxon>Hyphomicrobiales</taxon>
        <taxon>Stappiaceae</taxon>
        <taxon>Stappia</taxon>
    </lineage>
</organism>
<proteinExistence type="predicted"/>
<dbReference type="OrthoDB" id="7869337at2"/>
<evidence type="ECO:0000313" key="3">
    <source>
        <dbReference type="Proteomes" id="UP000435648"/>
    </source>
</evidence>
<dbReference type="SUPFAM" id="SSF54427">
    <property type="entry name" value="NTF2-like"/>
    <property type="match status" value="1"/>
</dbReference>
<name>A0A857CD36_9HYPH</name>
<gene>
    <name evidence="2" type="ORF">GH266_21075</name>
</gene>
<dbReference type="EMBL" id="CP046908">
    <property type="protein sequence ID" value="QGZ36765.1"/>
    <property type="molecule type" value="Genomic_DNA"/>
</dbReference>